<dbReference type="AlphaFoldDB" id="A0A934J938"/>
<organism evidence="6 7">
    <name type="scientific">Paenibacillus roseus</name>
    <dbReference type="NCBI Taxonomy" id="2798579"/>
    <lineage>
        <taxon>Bacteria</taxon>
        <taxon>Bacillati</taxon>
        <taxon>Bacillota</taxon>
        <taxon>Bacilli</taxon>
        <taxon>Bacillales</taxon>
        <taxon>Paenibacillaceae</taxon>
        <taxon>Paenibacillus</taxon>
    </lineage>
</organism>
<dbReference type="CDD" id="cd02869">
    <property type="entry name" value="PseudoU_synth_RluA_like"/>
    <property type="match status" value="1"/>
</dbReference>
<dbReference type="RefSeq" id="WP_199020515.1">
    <property type="nucleotide sequence ID" value="NZ_JAELUP010000103.1"/>
</dbReference>
<dbReference type="GO" id="GO:0009982">
    <property type="term" value="F:pseudouridine synthase activity"/>
    <property type="evidence" value="ECO:0007669"/>
    <property type="project" value="InterPro"/>
</dbReference>
<evidence type="ECO:0000256" key="4">
    <source>
        <dbReference type="RuleBase" id="RU362028"/>
    </source>
</evidence>
<dbReference type="EMBL" id="JAELUP010000103">
    <property type="protein sequence ID" value="MBJ6362916.1"/>
    <property type="molecule type" value="Genomic_DNA"/>
</dbReference>
<feature type="domain" description="Pseudouridine synthase RsuA/RluA-like" evidence="5">
    <location>
        <begin position="108"/>
        <end position="257"/>
    </location>
</feature>
<dbReference type="GO" id="GO:0140098">
    <property type="term" value="F:catalytic activity, acting on RNA"/>
    <property type="evidence" value="ECO:0007669"/>
    <property type="project" value="UniProtKB-ARBA"/>
</dbReference>
<comment type="similarity">
    <text evidence="2 4">Belongs to the pseudouridine synthase RluA family.</text>
</comment>
<dbReference type="InterPro" id="IPR020103">
    <property type="entry name" value="PsdUridine_synth_cat_dom_sf"/>
</dbReference>
<dbReference type="SUPFAM" id="SSF55120">
    <property type="entry name" value="Pseudouridine synthase"/>
    <property type="match status" value="1"/>
</dbReference>
<gene>
    <name evidence="6" type="ORF">JFN88_17080</name>
</gene>
<dbReference type="PANTHER" id="PTHR21600">
    <property type="entry name" value="MITOCHONDRIAL RNA PSEUDOURIDINE SYNTHASE"/>
    <property type="match status" value="1"/>
</dbReference>
<feature type="active site" evidence="3">
    <location>
        <position position="153"/>
    </location>
</feature>
<keyword evidence="4" id="KW-0413">Isomerase</keyword>
<dbReference type="GO" id="GO:0003723">
    <property type="term" value="F:RNA binding"/>
    <property type="evidence" value="ECO:0007669"/>
    <property type="project" value="InterPro"/>
</dbReference>
<dbReference type="Proteomes" id="UP000640274">
    <property type="component" value="Unassembled WGS sequence"/>
</dbReference>
<dbReference type="EC" id="5.4.99.-" evidence="4"/>
<evidence type="ECO:0000313" key="7">
    <source>
        <dbReference type="Proteomes" id="UP000640274"/>
    </source>
</evidence>
<dbReference type="Pfam" id="PF00849">
    <property type="entry name" value="PseudoU_synth_2"/>
    <property type="match status" value="1"/>
</dbReference>
<evidence type="ECO:0000256" key="2">
    <source>
        <dbReference type="ARBA" id="ARBA00010876"/>
    </source>
</evidence>
<sequence length="319" mass="36596">MKRELNVDHAVRRGEWLEWPLPSLLAQELKELGDSPFHLRQWLISLRQFPEKWLNRLYSVGGIKLTRNKLMLQMFNDYDTSSHPLYMTAMASLDQEGPEILYEDDYCLVAGKPAGMPVHPSEAGQTGTLDEAVLRHAVLTGQSAHLRHIHRLDEDTSGPVLYAKNDYAQWKLDEAMRQKQIQRDYMALVQGQVREEKFTIDLPIGRDRHHTSRRLVSKTGQHAVTHVEVAKRYKGATLVYIRLETGRTHQIRVHLSHIGHSLIGDRLYGGSGQVLSTQALHGCHLQFAHPWTGRLIDIVCPSPNWFVRAEQQFRPLQNS</sequence>
<dbReference type="InterPro" id="IPR006225">
    <property type="entry name" value="PsdUridine_synth_RluC/D"/>
</dbReference>
<reference evidence="6" key="1">
    <citation type="submission" date="2020-12" db="EMBL/GenBank/DDBJ databases">
        <authorList>
            <person name="Huq M.A."/>
        </authorList>
    </citation>
    <scope>NUCLEOTIDE SEQUENCE</scope>
    <source>
        <strain evidence="6">MAHUQ-46</strain>
    </source>
</reference>
<protein>
    <recommendedName>
        <fullName evidence="4">Pseudouridine synthase</fullName>
        <ecNumber evidence="4">5.4.99.-</ecNumber>
    </recommendedName>
</protein>
<proteinExistence type="inferred from homology"/>
<dbReference type="Gene3D" id="3.30.2350.10">
    <property type="entry name" value="Pseudouridine synthase"/>
    <property type="match status" value="1"/>
</dbReference>
<name>A0A934J938_9BACL</name>
<dbReference type="NCBIfam" id="TIGR00005">
    <property type="entry name" value="rluA_subfam"/>
    <property type="match status" value="1"/>
</dbReference>
<accession>A0A934J938</accession>
<evidence type="ECO:0000256" key="1">
    <source>
        <dbReference type="ARBA" id="ARBA00000073"/>
    </source>
</evidence>
<comment type="function">
    <text evidence="4">Responsible for synthesis of pseudouridine from uracil.</text>
</comment>
<keyword evidence="7" id="KW-1185">Reference proteome</keyword>
<evidence type="ECO:0000256" key="3">
    <source>
        <dbReference type="PIRSR" id="PIRSR606225-1"/>
    </source>
</evidence>
<evidence type="ECO:0000313" key="6">
    <source>
        <dbReference type="EMBL" id="MBJ6362916.1"/>
    </source>
</evidence>
<dbReference type="InterPro" id="IPR006145">
    <property type="entry name" value="PsdUridine_synth_RsuA/RluA"/>
</dbReference>
<dbReference type="InterPro" id="IPR050188">
    <property type="entry name" value="RluA_PseudoU_synthase"/>
</dbReference>
<comment type="catalytic activity">
    <reaction evidence="1 4">
        <text>a uridine in RNA = a pseudouridine in RNA</text>
        <dbReference type="Rhea" id="RHEA:48348"/>
        <dbReference type="Rhea" id="RHEA-COMP:12068"/>
        <dbReference type="Rhea" id="RHEA-COMP:12069"/>
        <dbReference type="ChEBI" id="CHEBI:65314"/>
        <dbReference type="ChEBI" id="CHEBI:65315"/>
    </reaction>
</comment>
<comment type="caution">
    <text evidence="6">The sequence shown here is derived from an EMBL/GenBank/DDBJ whole genome shotgun (WGS) entry which is preliminary data.</text>
</comment>
<evidence type="ECO:0000259" key="5">
    <source>
        <dbReference type="Pfam" id="PF00849"/>
    </source>
</evidence>
<dbReference type="GO" id="GO:0000455">
    <property type="term" value="P:enzyme-directed rRNA pseudouridine synthesis"/>
    <property type="evidence" value="ECO:0007669"/>
    <property type="project" value="TreeGrafter"/>
</dbReference>
<dbReference type="PANTHER" id="PTHR21600:SF71">
    <property type="entry name" value="PSEUDOURIDINE SYNTHASE"/>
    <property type="match status" value="1"/>
</dbReference>